<reference evidence="2 3" key="1">
    <citation type="submission" date="2024-10" db="EMBL/GenBank/DDBJ databases">
        <authorList>
            <person name="Ratan Roy A."/>
            <person name="Morales Sandoval P.H."/>
            <person name="De Los Santos Villalobos S."/>
            <person name="Chakraborty S."/>
            <person name="Mukherjee J."/>
        </authorList>
    </citation>
    <scope>NUCLEOTIDE SEQUENCE [LARGE SCALE GENOMIC DNA]</scope>
    <source>
        <strain evidence="2 3">S1</strain>
    </source>
</reference>
<evidence type="ECO:0000313" key="2">
    <source>
        <dbReference type="EMBL" id="MFE4105502.1"/>
    </source>
</evidence>
<evidence type="ECO:0000256" key="1">
    <source>
        <dbReference type="SAM" id="Phobius"/>
    </source>
</evidence>
<feature type="transmembrane region" description="Helical" evidence="1">
    <location>
        <begin position="120"/>
        <end position="141"/>
    </location>
</feature>
<comment type="caution">
    <text evidence="2">The sequence shown here is derived from an EMBL/GenBank/DDBJ whole genome shotgun (WGS) entry which is preliminary data.</text>
</comment>
<feature type="transmembrane region" description="Helical" evidence="1">
    <location>
        <begin position="81"/>
        <end position="100"/>
    </location>
</feature>
<keyword evidence="3" id="KW-1185">Reference proteome</keyword>
<feature type="transmembrane region" description="Helical" evidence="1">
    <location>
        <begin position="153"/>
        <end position="178"/>
    </location>
</feature>
<keyword evidence="1" id="KW-1133">Transmembrane helix</keyword>
<feature type="transmembrane region" description="Helical" evidence="1">
    <location>
        <begin position="21"/>
        <end position="42"/>
    </location>
</feature>
<protein>
    <submittedName>
        <fullName evidence="2">Uncharacterized protein</fullName>
    </submittedName>
</protein>
<organism evidence="2 3">
    <name type="scientific">Almyronema epifaneia S1</name>
    <dbReference type="NCBI Taxonomy" id="2991925"/>
    <lineage>
        <taxon>Bacteria</taxon>
        <taxon>Bacillati</taxon>
        <taxon>Cyanobacteriota</taxon>
        <taxon>Cyanophyceae</taxon>
        <taxon>Nodosilineales</taxon>
        <taxon>Nodosilineaceae</taxon>
        <taxon>Almyronema</taxon>
        <taxon>Almyronema epifaneia</taxon>
    </lineage>
</organism>
<accession>A0ABW6ICN6</accession>
<dbReference type="EMBL" id="JBHZOL010000024">
    <property type="protein sequence ID" value="MFE4105502.1"/>
    <property type="molecule type" value="Genomic_DNA"/>
</dbReference>
<feature type="transmembrane region" description="Helical" evidence="1">
    <location>
        <begin position="48"/>
        <end position="69"/>
    </location>
</feature>
<name>A0ABW6ICN6_9CYAN</name>
<proteinExistence type="predicted"/>
<keyword evidence="1" id="KW-0812">Transmembrane</keyword>
<dbReference type="RefSeq" id="WP_377962168.1">
    <property type="nucleotide sequence ID" value="NZ_JBHZOL010000024.1"/>
</dbReference>
<keyword evidence="1" id="KW-0472">Membrane</keyword>
<sequence length="182" mass="18863">MKGSSRRRRSRSPRSGQEKTVPWGLLILCGLLYGFVGLFLASFPAPPWIWILALLGTLLQAIALAGPISLGRFRWLAANSLAALAILGVGLLVVALAIAMNYGGTLDLEQITPTNVALSVLKIGIVAIVAVALSSIMTAFLGDRLLLIFKRGAAMLVVAGTAVLGLGIGGLIGLVVVASHTP</sequence>
<dbReference type="Proteomes" id="UP001600165">
    <property type="component" value="Unassembled WGS sequence"/>
</dbReference>
<gene>
    <name evidence="2" type="ORF">ACFVKH_04375</name>
</gene>
<evidence type="ECO:0000313" key="3">
    <source>
        <dbReference type="Proteomes" id="UP001600165"/>
    </source>
</evidence>